<evidence type="ECO:0000259" key="2">
    <source>
        <dbReference type="Pfam" id="PF00350"/>
    </source>
</evidence>
<dbReference type="GO" id="GO:0005739">
    <property type="term" value="C:mitochondrion"/>
    <property type="evidence" value="ECO:0007669"/>
    <property type="project" value="TreeGrafter"/>
</dbReference>
<feature type="domain" description="Dynamin N-terminal" evidence="2">
    <location>
        <begin position="375"/>
        <end position="470"/>
    </location>
</feature>
<dbReference type="GO" id="GO:0016559">
    <property type="term" value="P:peroxisome fission"/>
    <property type="evidence" value="ECO:0007669"/>
    <property type="project" value="TreeGrafter"/>
</dbReference>
<feature type="signal peptide" evidence="1">
    <location>
        <begin position="1"/>
        <end position="25"/>
    </location>
</feature>
<protein>
    <recommendedName>
        <fullName evidence="2">Dynamin N-terminal domain-containing protein</fullName>
    </recommendedName>
</protein>
<keyword evidence="1" id="KW-0732">Signal</keyword>
<dbReference type="PANTHER" id="PTHR11566">
    <property type="entry name" value="DYNAMIN"/>
    <property type="match status" value="1"/>
</dbReference>
<dbReference type="GO" id="GO:0016020">
    <property type="term" value="C:membrane"/>
    <property type="evidence" value="ECO:0007669"/>
    <property type="project" value="TreeGrafter"/>
</dbReference>
<dbReference type="GO" id="GO:0006897">
    <property type="term" value="P:endocytosis"/>
    <property type="evidence" value="ECO:0007669"/>
    <property type="project" value="TreeGrafter"/>
</dbReference>
<dbReference type="Proteomes" id="UP000310066">
    <property type="component" value="Unassembled WGS sequence"/>
</dbReference>
<dbReference type="GO" id="GO:0005874">
    <property type="term" value="C:microtubule"/>
    <property type="evidence" value="ECO:0007669"/>
    <property type="project" value="TreeGrafter"/>
</dbReference>
<evidence type="ECO:0000256" key="1">
    <source>
        <dbReference type="SAM" id="SignalP"/>
    </source>
</evidence>
<dbReference type="InterPro" id="IPR022812">
    <property type="entry name" value="Dynamin"/>
</dbReference>
<evidence type="ECO:0000313" key="4">
    <source>
        <dbReference type="Proteomes" id="UP000310066"/>
    </source>
</evidence>
<dbReference type="GO" id="GO:0000266">
    <property type="term" value="P:mitochondrial fission"/>
    <property type="evidence" value="ECO:0007669"/>
    <property type="project" value="TreeGrafter"/>
</dbReference>
<organism evidence="3 4">
    <name type="scientific">Friedmanniomyces endolithicus</name>
    <dbReference type="NCBI Taxonomy" id="329885"/>
    <lineage>
        <taxon>Eukaryota</taxon>
        <taxon>Fungi</taxon>
        <taxon>Dikarya</taxon>
        <taxon>Ascomycota</taxon>
        <taxon>Pezizomycotina</taxon>
        <taxon>Dothideomycetes</taxon>
        <taxon>Dothideomycetidae</taxon>
        <taxon>Mycosphaerellales</taxon>
        <taxon>Teratosphaeriaceae</taxon>
        <taxon>Friedmanniomyces</taxon>
    </lineage>
</organism>
<dbReference type="InterPro" id="IPR027417">
    <property type="entry name" value="P-loop_NTPase"/>
</dbReference>
<dbReference type="Gene3D" id="3.40.50.300">
    <property type="entry name" value="P-loop containing nucleotide triphosphate hydrolases"/>
    <property type="match status" value="1"/>
</dbReference>
<dbReference type="SUPFAM" id="SSF52540">
    <property type="entry name" value="P-loop containing nucleoside triphosphate hydrolases"/>
    <property type="match status" value="1"/>
</dbReference>
<gene>
    <name evidence="3" type="ORF">B0A54_17662</name>
</gene>
<dbReference type="STRING" id="329885.A0A4U0TQD1"/>
<dbReference type="Gene3D" id="1.20.120.1240">
    <property type="entry name" value="Dynamin, middle domain"/>
    <property type="match status" value="1"/>
</dbReference>
<dbReference type="OrthoDB" id="415706at2759"/>
<dbReference type="EMBL" id="NAJP01000187">
    <property type="protein sequence ID" value="TKA24274.1"/>
    <property type="molecule type" value="Genomic_DNA"/>
</dbReference>
<dbReference type="AlphaFoldDB" id="A0A4U0TQD1"/>
<feature type="chain" id="PRO_5020765835" description="Dynamin N-terminal domain-containing protein" evidence="1">
    <location>
        <begin position="26"/>
        <end position="896"/>
    </location>
</feature>
<name>A0A4U0TQD1_9PEZI</name>
<proteinExistence type="predicted"/>
<dbReference type="PANTHER" id="PTHR11566:SF21">
    <property type="entry name" value="DYNAMIN RELATED PROTEIN 1, ISOFORM A"/>
    <property type="match status" value="1"/>
</dbReference>
<comment type="caution">
    <text evidence="3">The sequence shown here is derived from an EMBL/GenBank/DDBJ whole genome shotgun (WGS) entry which is preliminary data.</text>
</comment>
<evidence type="ECO:0000313" key="3">
    <source>
        <dbReference type="EMBL" id="TKA24274.1"/>
    </source>
</evidence>
<dbReference type="InterPro" id="IPR045063">
    <property type="entry name" value="Dynamin_N"/>
</dbReference>
<dbReference type="GO" id="GO:0003924">
    <property type="term" value="F:GTPase activity"/>
    <property type="evidence" value="ECO:0007669"/>
    <property type="project" value="TreeGrafter"/>
</dbReference>
<accession>A0A4U0TQD1</accession>
<dbReference type="GO" id="GO:0048312">
    <property type="term" value="P:intracellular distribution of mitochondria"/>
    <property type="evidence" value="ECO:0007669"/>
    <property type="project" value="TreeGrafter"/>
</dbReference>
<reference evidence="3 4" key="1">
    <citation type="submission" date="2017-03" db="EMBL/GenBank/DDBJ databases">
        <title>Genomes of endolithic fungi from Antarctica.</title>
        <authorList>
            <person name="Coleine C."/>
            <person name="Masonjones S."/>
            <person name="Stajich J.E."/>
        </authorList>
    </citation>
    <scope>NUCLEOTIDE SEQUENCE [LARGE SCALE GENOMIC DNA]</scope>
    <source>
        <strain evidence="3 4">CCFEE 5311</strain>
    </source>
</reference>
<dbReference type="GO" id="GO:0008017">
    <property type="term" value="F:microtubule binding"/>
    <property type="evidence" value="ECO:0007669"/>
    <property type="project" value="TreeGrafter"/>
</dbReference>
<sequence length="896" mass="99576">MFHANTKLRGLFQLLSLHVITSVTAQRPADTSICDYYTTALLTNDSAANQYTLLTLLVNTAVIGNYTEPSNGVLVPGILNPNGMYNGTAVNLLPYFNGCDISTNNGTVFNLVTNPPISQNFLDGGGAAPLMNNMPANDTTSNQYFLLTHLYQYFGVLLGCSKYNTPGFPAYGGVGSMYRVHQYMALDPYEIGYFITQVGLSAASFGVAQSDITDVASALFSLFSYKSGPNPWKVALLLEELSIRIALWLTRNLVRATLPYLGYSQLCRFDDCNRSQAFELAESGSKLTCLSLSSAATSLPARARSWRVSLAFHFRARKVSAQRSETIIPHLSRDDTLKASLQAYQRTINGFEELPDVIVKAGVLMGIRGYGDNHEGPSFAEDVLRIKVTGPCGLHLSIVDLPSLISNASEEHTEDDVGIVHRMVDSYVEKPRTIILAVVQAGNDIADQSIIRKLKLFDKAGQRTVGIVAKPDLTNAGAEGRVAALAKNQDTTKLQLGFFSPQNSTPEEREDLITPKQRSANELRYFQYLLGKSIDKLQTSLQALRDRHIEKELPEVREEIKSTIRTREQEMFSLPPERPTISYLRMFLSDLAMQYHSLATAALNGDYHTSHTPFFTANGTIVGSTRLRALIHKFKTEFSDYMRENGEKFKLGHPRIADPPSRSPESIFSLKKKKEAPKAKHAGWDSYAVPAPPSNVCDHFASVENYREGSFPVILVADEDSAPDPADARDRRRDEGMVRKLYLMTRGRELPGNYSHVLLTELFHQQSVLWQRIATEHVEHVNDTIGTFVNKVIAHLRVEEQVFAGIKEGINCALQEGRTRAEEELMRLCADEQQQPITYNHYYTDNVQKSRFDSTQKTIERAMEKVKNVDPDDLEGTAVGNMSTETLVAAIIVASA</sequence>
<dbReference type="Pfam" id="PF00350">
    <property type="entry name" value="Dynamin_N"/>
    <property type="match status" value="1"/>
</dbReference>